<reference evidence="2" key="1">
    <citation type="journal article" date="2020" name="Nat. Commun.">
        <title>Large-scale genome sequencing of mycorrhizal fungi provides insights into the early evolution of symbiotic traits.</title>
        <authorList>
            <person name="Miyauchi S."/>
            <person name="Kiss E."/>
            <person name="Kuo A."/>
            <person name="Drula E."/>
            <person name="Kohler A."/>
            <person name="Sanchez-Garcia M."/>
            <person name="Morin E."/>
            <person name="Andreopoulos B."/>
            <person name="Barry K.W."/>
            <person name="Bonito G."/>
            <person name="Buee M."/>
            <person name="Carver A."/>
            <person name="Chen C."/>
            <person name="Cichocki N."/>
            <person name="Clum A."/>
            <person name="Culley D."/>
            <person name="Crous P.W."/>
            <person name="Fauchery L."/>
            <person name="Girlanda M."/>
            <person name="Hayes R.D."/>
            <person name="Keri Z."/>
            <person name="LaButti K."/>
            <person name="Lipzen A."/>
            <person name="Lombard V."/>
            <person name="Magnuson J."/>
            <person name="Maillard F."/>
            <person name="Murat C."/>
            <person name="Nolan M."/>
            <person name="Ohm R.A."/>
            <person name="Pangilinan J."/>
            <person name="Pereira M.F."/>
            <person name="Perotto S."/>
            <person name="Peter M."/>
            <person name="Pfister S."/>
            <person name="Riley R."/>
            <person name="Sitrit Y."/>
            <person name="Stielow J.B."/>
            <person name="Szollosi G."/>
            <person name="Zifcakova L."/>
            <person name="Stursova M."/>
            <person name="Spatafora J.W."/>
            <person name="Tedersoo L."/>
            <person name="Vaario L.M."/>
            <person name="Yamada A."/>
            <person name="Yan M."/>
            <person name="Wang P."/>
            <person name="Xu J."/>
            <person name="Bruns T."/>
            <person name="Baldrian P."/>
            <person name="Vilgalys R."/>
            <person name="Dunand C."/>
            <person name="Henrissat B."/>
            <person name="Grigoriev I.V."/>
            <person name="Hibbett D."/>
            <person name="Nagy L.G."/>
            <person name="Martin F.M."/>
        </authorList>
    </citation>
    <scope>NUCLEOTIDE SEQUENCE</scope>
    <source>
        <strain evidence="2">UH-Tt-Lm1</strain>
    </source>
</reference>
<evidence type="ECO:0000313" key="3">
    <source>
        <dbReference type="Proteomes" id="UP000736335"/>
    </source>
</evidence>
<feature type="region of interest" description="Disordered" evidence="1">
    <location>
        <begin position="649"/>
        <end position="679"/>
    </location>
</feature>
<gene>
    <name evidence="2" type="ORF">BJ322DRAFT_1205958</name>
</gene>
<accession>A0A9P6L1Z2</accession>
<dbReference type="InterPro" id="IPR041078">
    <property type="entry name" value="Plavaka"/>
</dbReference>
<dbReference type="EMBL" id="WIUZ02000018">
    <property type="protein sequence ID" value="KAF9779733.1"/>
    <property type="molecule type" value="Genomic_DNA"/>
</dbReference>
<organism evidence="2 3">
    <name type="scientific">Thelephora terrestris</name>
    <dbReference type="NCBI Taxonomy" id="56493"/>
    <lineage>
        <taxon>Eukaryota</taxon>
        <taxon>Fungi</taxon>
        <taxon>Dikarya</taxon>
        <taxon>Basidiomycota</taxon>
        <taxon>Agaricomycotina</taxon>
        <taxon>Agaricomycetes</taxon>
        <taxon>Thelephorales</taxon>
        <taxon>Thelephoraceae</taxon>
        <taxon>Thelephora</taxon>
    </lineage>
</organism>
<dbReference type="Proteomes" id="UP000736335">
    <property type="component" value="Unassembled WGS sequence"/>
</dbReference>
<sequence length="906" mass="102635">MAGAGETDAIDAGGVNIGKIGGLDAEKIGIVDASDINEYHPLLSGTPCDHLGNFLPPNSPPAPPPQKANNDWTPFKSRAGFELAEVLYLKANLSQSLINHILDLWTATLIPHGDLPPLIDHQDLLTRIDAIKLGSVPWKSYTTQYQWLRPDAGPVPEWMKTEYHFWYRDPRKIIHHLLANPEFASGIDYAPHRDFKDEERQYRDFMSGNWAWDQCDAIATDPRTHGAMFVPIILGTDKTTVSVATGQHSYHPIYLSVGNVHNRLRRAHKDALVLIGFLPIPKGTREDAKDELFRDFRRRLFHRCLTVVNSAIKPLMLTWDLVRCSDHHFRRVIYGLGPEITDYPEQSVAAGTVYGWCEADPQNLDDPTAELRTREKMFALLEAEDDDTLWFHHGMVSDFLPFTASFPRADIYKLLSPDLLHQVIKGTFKDHLITWVEEYLKIVHGSSEGSRLLDEIDHRISLVPLFPGLRRFKQGRNFQQWTGNDSKAFMKVFTTALEGIVSVDIIKTLTAFLDFCYIVRQDTIAEVLLTALDNALGRFHHHREIFRESGVRPTGFSLPRQHSLTHYRHHIEKFGAPNGLSSSITESKHIVAVKKPWRRSSRYEALGQMLMINTRNDKLATARTDFSSCGMLDGTCLSEVIDRLREALEDAKDNNSDTDPDSDSESEDGQDLDADEDEDAVTARGYPLGSIWELGKHIKQENLEALVRIFLFYHQNPNSAGAPSVSACPSIDSIEDISVFHSAKAVFCAPSNSPGIGGLYREMIRSTPKWKTSGIIAPRRDCVLLHTGSDMPGARGFEVARVHLFFLFALEEEVFKCALIHEFCKSFDDPDPDNGMWVFEPDYNRDGFRLMSVIHIDFIVRAAHLLPVFKDDTPIPREINFTHTLNAFKAFYLNKYIDYHSFETLF</sequence>
<dbReference type="OrthoDB" id="3199698at2759"/>
<proteinExistence type="predicted"/>
<dbReference type="AlphaFoldDB" id="A0A9P6L1Z2"/>
<evidence type="ECO:0000313" key="2">
    <source>
        <dbReference type="EMBL" id="KAF9779733.1"/>
    </source>
</evidence>
<keyword evidence="3" id="KW-1185">Reference proteome</keyword>
<protein>
    <submittedName>
        <fullName evidence="2">Uncharacterized protein</fullName>
    </submittedName>
</protein>
<feature type="compositionally biased region" description="Acidic residues" evidence="1">
    <location>
        <begin position="656"/>
        <end position="679"/>
    </location>
</feature>
<reference evidence="2" key="2">
    <citation type="submission" date="2020-11" db="EMBL/GenBank/DDBJ databases">
        <authorList>
            <consortium name="DOE Joint Genome Institute"/>
            <person name="Kuo A."/>
            <person name="Miyauchi S."/>
            <person name="Kiss E."/>
            <person name="Drula E."/>
            <person name="Kohler A."/>
            <person name="Sanchez-Garcia M."/>
            <person name="Andreopoulos B."/>
            <person name="Barry K.W."/>
            <person name="Bonito G."/>
            <person name="Buee M."/>
            <person name="Carver A."/>
            <person name="Chen C."/>
            <person name="Cichocki N."/>
            <person name="Clum A."/>
            <person name="Culley D."/>
            <person name="Crous P.W."/>
            <person name="Fauchery L."/>
            <person name="Girlanda M."/>
            <person name="Hayes R."/>
            <person name="Keri Z."/>
            <person name="Labutti K."/>
            <person name="Lipzen A."/>
            <person name="Lombard V."/>
            <person name="Magnuson J."/>
            <person name="Maillard F."/>
            <person name="Morin E."/>
            <person name="Murat C."/>
            <person name="Nolan M."/>
            <person name="Ohm R."/>
            <person name="Pangilinan J."/>
            <person name="Pereira M."/>
            <person name="Perotto S."/>
            <person name="Peter M."/>
            <person name="Riley R."/>
            <person name="Sitrit Y."/>
            <person name="Stielow B."/>
            <person name="Szollosi G."/>
            <person name="Zifcakova L."/>
            <person name="Stursova M."/>
            <person name="Spatafora J.W."/>
            <person name="Tedersoo L."/>
            <person name="Vaario L.-M."/>
            <person name="Yamada A."/>
            <person name="Yan M."/>
            <person name="Wang P."/>
            <person name="Xu J."/>
            <person name="Bruns T."/>
            <person name="Baldrian P."/>
            <person name="Vilgalys R."/>
            <person name="Henrissat B."/>
            <person name="Grigoriev I.V."/>
            <person name="Hibbett D."/>
            <person name="Nagy L.G."/>
            <person name="Martin F.M."/>
        </authorList>
    </citation>
    <scope>NUCLEOTIDE SEQUENCE</scope>
    <source>
        <strain evidence="2">UH-Tt-Lm1</strain>
    </source>
</reference>
<name>A0A9P6L1Z2_9AGAM</name>
<comment type="caution">
    <text evidence="2">The sequence shown here is derived from an EMBL/GenBank/DDBJ whole genome shotgun (WGS) entry which is preliminary data.</text>
</comment>
<dbReference type="Pfam" id="PF18759">
    <property type="entry name" value="Plavaka"/>
    <property type="match status" value="1"/>
</dbReference>
<evidence type="ECO:0000256" key="1">
    <source>
        <dbReference type="SAM" id="MobiDB-lite"/>
    </source>
</evidence>